<evidence type="ECO:0000313" key="3">
    <source>
        <dbReference type="Proteomes" id="UP000023152"/>
    </source>
</evidence>
<keyword evidence="1" id="KW-0472">Membrane</keyword>
<evidence type="ECO:0000256" key="1">
    <source>
        <dbReference type="SAM" id="Phobius"/>
    </source>
</evidence>
<sequence length="155" mass="18905">MGYFFFFFFFCTFGCICHYHVIFFFFMNHLYTYIYFAKNVAVDWSHVEALERIRGKLNRRVALHEYLMSEVTDEYDFFAYFLSQCFAIENLSFLAHVLIFRSILLELHSDFTTNKRFRTVDTFYPHIRKELFKLDFSYLNEIDSCYRAYIQANSI</sequence>
<keyword evidence="3" id="KW-1185">Reference proteome</keyword>
<reference evidence="2 3" key="1">
    <citation type="journal article" date="2013" name="Curr. Biol.">
        <title>The Genome of the Foraminiferan Reticulomyxa filosa.</title>
        <authorList>
            <person name="Glockner G."/>
            <person name="Hulsmann N."/>
            <person name="Schleicher M."/>
            <person name="Noegel A.A."/>
            <person name="Eichinger L."/>
            <person name="Gallinger C."/>
            <person name="Pawlowski J."/>
            <person name="Sierra R."/>
            <person name="Euteneuer U."/>
            <person name="Pillet L."/>
            <person name="Moustafa A."/>
            <person name="Platzer M."/>
            <person name="Groth M."/>
            <person name="Szafranski K."/>
            <person name="Schliwa M."/>
        </authorList>
    </citation>
    <scope>NUCLEOTIDE SEQUENCE [LARGE SCALE GENOMIC DNA]</scope>
</reference>
<gene>
    <name evidence="2" type="ORF">RFI_13564</name>
</gene>
<feature type="transmembrane region" description="Helical" evidence="1">
    <location>
        <begin position="6"/>
        <end position="26"/>
    </location>
</feature>
<organism evidence="2 3">
    <name type="scientific">Reticulomyxa filosa</name>
    <dbReference type="NCBI Taxonomy" id="46433"/>
    <lineage>
        <taxon>Eukaryota</taxon>
        <taxon>Sar</taxon>
        <taxon>Rhizaria</taxon>
        <taxon>Retaria</taxon>
        <taxon>Foraminifera</taxon>
        <taxon>Monothalamids</taxon>
        <taxon>Reticulomyxidae</taxon>
        <taxon>Reticulomyxa</taxon>
    </lineage>
</organism>
<dbReference type="Proteomes" id="UP000023152">
    <property type="component" value="Unassembled WGS sequence"/>
</dbReference>
<evidence type="ECO:0000313" key="2">
    <source>
        <dbReference type="EMBL" id="ETO23616.1"/>
    </source>
</evidence>
<protein>
    <submittedName>
        <fullName evidence="2">Uncharacterized protein</fullName>
    </submittedName>
</protein>
<dbReference type="AlphaFoldDB" id="X6NC56"/>
<dbReference type="EMBL" id="ASPP01009812">
    <property type="protein sequence ID" value="ETO23616.1"/>
    <property type="molecule type" value="Genomic_DNA"/>
</dbReference>
<keyword evidence="1" id="KW-1133">Transmembrane helix</keyword>
<accession>X6NC56</accession>
<feature type="non-terminal residue" evidence="2">
    <location>
        <position position="155"/>
    </location>
</feature>
<proteinExistence type="predicted"/>
<keyword evidence="1" id="KW-0812">Transmembrane</keyword>
<name>X6NC56_RETFI</name>
<comment type="caution">
    <text evidence="2">The sequence shown here is derived from an EMBL/GenBank/DDBJ whole genome shotgun (WGS) entry which is preliminary data.</text>
</comment>